<dbReference type="EC" id="2.7.13.3" evidence="3"/>
<evidence type="ECO:0000256" key="7">
    <source>
        <dbReference type="ARBA" id="ARBA00022777"/>
    </source>
</evidence>
<keyword evidence="5" id="KW-0808">Transferase</keyword>
<dbReference type="SUPFAM" id="SSF55874">
    <property type="entry name" value="ATPase domain of HSP90 chaperone/DNA topoisomerase II/histidine kinase"/>
    <property type="match status" value="1"/>
</dbReference>
<evidence type="ECO:0000256" key="4">
    <source>
        <dbReference type="ARBA" id="ARBA00022553"/>
    </source>
</evidence>
<dbReference type="InterPro" id="IPR036097">
    <property type="entry name" value="HisK_dim/P_sf"/>
</dbReference>
<evidence type="ECO:0000256" key="12">
    <source>
        <dbReference type="SAM" id="Phobius"/>
    </source>
</evidence>
<dbReference type="InterPro" id="IPR052162">
    <property type="entry name" value="Sensor_kinase/Photoreceptor"/>
</dbReference>
<dbReference type="InterPro" id="IPR003660">
    <property type="entry name" value="HAMP_dom"/>
</dbReference>
<proteinExistence type="predicted"/>
<dbReference type="InterPro" id="IPR036890">
    <property type="entry name" value="HATPase_C_sf"/>
</dbReference>
<dbReference type="PRINTS" id="PR00344">
    <property type="entry name" value="BCTRLSENSOR"/>
</dbReference>
<accession>A0ABX5VUB2</accession>
<keyword evidence="7" id="KW-0418">Kinase</keyword>
<dbReference type="SMART" id="SM00387">
    <property type="entry name" value="HATPase_c"/>
    <property type="match status" value="1"/>
</dbReference>
<evidence type="ECO:0000313" key="16">
    <source>
        <dbReference type="Proteomes" id="UP000313948"/>
    </source>
</evidence>
<feature type="domain" description="Histidine kinase" evidence="13">
    <location>
        <begin position="280"/>
        <end position="495"/>
    </location>
</feature>
<dbReference type="PANTHER" id="PTHR43304">
    <property type="entry name" value="PHYTOCHROME-LIKE PROTEIN CPH1"/>
    <property type="match status" value="1"/>
</dbReference>
<dbReference type="Gene3D" id="3.30.565.10">
    <property type="entry name" value="Histidine kinase-like ATPase, C-terminal domain"/>
    <property type="match status" value="1"/>
</dbReference>
<evidence type="ECO:0000256" key="6">
    <source>
        <dbReference type="ARBA" id="ARBA00022692"/>
    </source>
</evidence>
<reference evidence="15 16" key="1">
    <citation type="submission" date="2019-05" db="EMBL/GenBank/DDBJ databases">
        <title>Georgenia *** sp. nov., and Georgenia *** sp. nov., isolated from the intestinal contents of plateau pika (Ochotona curzoniae) in the Qinghai-Tibet plateau of China.</title>
        <authorList>
            <person name="Tian Z."/>
        </authorList>
    </citation>
    <scope>NUCLEOTIDE SEQUENCE [LARGE SCALE GENOMIC DNA]</scope>
    <source>
        <strain evidence="15 16">Z294</strain>
    </source>
</reference>
<evidence type="ECO:0000256" key="5">
    <source>
        <dbReference type="ARBA" id="ARBA00022679"/>
    </source>
</evidence>
<feature type="transmembrane region" description="Helical" evidence="12">
    <location>
        <begin position="181"/>
        <end position="201"/>
    </location>
</feature>
<feature type="region of interest" description="Disordered" evidence="11">
    <location>
        <begin position="505"/>
        <end position="530"/>
    </location>
</feature>
<dbReference type="InterPro" id="IPR003661">
    <property type="entry name" value="HisK_dim/P_dom"/>
</dbReference>
<dbReference type="EMBL" id="CP040899">
    <property type="protein sequence ID" value="QDB80695.1"/>
    <property type="molecule type" value="Genomic_DNA"/>
</dbReference>
<dbReference type="Gene3D" id="1.10.287.130">
    <property type="match status" value="1"/>
</dbReference>
<keyword evidence="4" id="KW-0597">Phosphoprotein</keyword>
<dbReference type="PROSITE" id="PS50885">
    <property type="entry name" value="HAMP"/>
    <property type="match status" value="1"/>
</dbReference>
<dbReference type="InterPro" id="IPR003594">
    <property type="entry name" value="HATPase_dom"/>
</dbReference>
<evidence type="ECO:0000256" key="8">
    <source>
        <dbReference type="ARBA" id="ARBA00022989"/>
    </source>
</evidence>
<gene>
    <name evidence="15" type="ORF">FE251_05275</name>
</gene>
<keyword evidence="8 12" id="KW-1133">Transmembrane helix</keyword>
<dbReference type="SMART" id="SM00388">
    <property type="entry name" value="HisKA"/>
    <property type="match status" value="1"/>
</dbReference>
<dbReference type="InterPro" id="IPR004358">
    <property type="entry name" value="Sig_transdc_His_kin-like_C"/>
</dbReference>
<comment type="catalytic activity">
    <reaction evidence="1">
        <text>ATP + protein L-histidine = ADP + protein N-phospho-L-histidine.</text>
        <dbReference type="EC" id="2.7.13.3"/>
    </reaction>
</comment>
<feature type="domain" description="HAMP" evidence="14">
    <location>
        <begin position="206"/>
        <end position="258"/>
    </location>
</feature>
<evidence type="ECO:0000256" key="11">
    <source>
        <dbReference type="SAM" id="MobiDB-lite"/>
    </source>
</evidence>
<evidence type="ECO:0000256" key="9">
    <source>
        <dbReference type="ARBA" id="ARBA00023012"/>
    </source>
</evidence>
<evidence type="ECO:0000256" key="10">
    <source>
        <dbReference type="SAM" id="Coils"/>
    </source>
</evidence>
<dbReference type="SUPFAM" id="SSF47384">
    <property type="entry name" value="Homodimeric domain of signal transducing histidine kinase"/>
    <property type="match status" value="1"/>
</dbReference>
<sequence>MAWSLRGRLRVAVLSAAALLTVTLVVAVVAFGQLVRYQDTVTRLLFTAVVDLQDLQSEIVDAEAALRAFALSGDEDMLAGYAQLPYGRADDVRSVIGEVLPDDARLHAHFDQLAGAVDAWRVEHAEPVVAATRDGASVAADWDATGVERYSEVRLELDETLEALVEYRNETAATMRDWQRILVGSVVALSGLGVASGVMLWRYLRRWVTEPLDDLAVSSRAVAQGDLDSPVVGGGPREIVMLADDVESMRRRLVAEIATAEQAQAELRASNRDLEQFAYVASHDLQEPLRKVASFTQLLERRYGDQLDERGHQYIAFASDGARRMQRLIQDLLAFSRLGRVEEDPAPVVVGDCLAEALDNLSELLEETGAVVTSDPLPEVVGHAGLITQLLQNLVGNAVKFRRPDMAPRVHVTAERVGEDWEFRCSDNGIGIEPRHAERVFAIFQRLHAKDAYSGTGIGLAMCKRIVEYHGGRIWILHQDPSEGTTVCWTLPAQPQRWLVRVDRTAEAPADPRIDGGDAPRGPEQEKVQT</sequence>
<dbReference type="CDD" id="cd00082">
    <property type="entry name" value="HisKA"/>
    <property type="match status" value="1"/>
</dbReference>
<dbReference type="Pfam" id="PF00672">
    <property type="entry name" value="HAMP"/>
    <property type="match status" value="1"/>
</dbReference>
<dbReference type="Pfam" id="PF00512">
    <property type="entry name" value="HisKA"/>
    <property type="match status" value="1"/>
</dbReference>
<dbReference type="Gene3D" id="6.10.340.10">
    <property type="match status" value="1"/>
</dbReference>
<dbReference type="PROSITE" id="PS50109">
    <property type="entry name" value="HIS_KIN"/>
    <property type="match status" value="1"/>
</dbReference>
<keyword evidence="9" id="KW-0902">Two-component regulatory system</keyword>
<evidence type="ECO:0000313" key="15">
    <source>
        <dbReference type="EMBL" id="QDB80695.1"/>
    </source>
</evidence>
<protein>
    <recommendedName>
        <fullName evidence="3">histidine kinase</fullName>
        <ecNumber evidence="3">2.7.13.3</ecNumber>
    </recommendedName>
</protein>
<keyword evidence="12" id="KW-0472">Membrane</keyword>
<evidence type="ECO:0000256" key="3">
    <source>
        <dbReference type="ARBA" id="ARBA00012438"/>
    </source>
</evidence>
<dbReference type="SUPFAM" id="SSF158472">
    <property type="entry name" value="HAMP domain-like"/>
    <property type="match status" value="1"/>
</dbReference>
<keyword evidence="10" id="KW-0175">Coiled coil</keyword>
<dbReference type="InterPro" id="IPR005467">
    <property type="entry name" value="His_kinase_dom"/>
</dbReference>
<evidence type="ECO:0000256" key="2">
    <source>
        <dbReference type="ARBA" id="ARBA00004236"/>
    </source>
</evidence>
<keyword evidence="6 12" id="KW-0812">Transmembrane</keyword>
<evidence type="ECO:0000259" key="13">
    <source>
        <dbReference type="PROSITE" id="PS50109"/>
    </source>
</evidence>
<comment type="subcellular location">
    <subcellularLocation>
        <location evidence="2">Cell membrane</location>
    </subcellularLocation>
</comment>
<organism evidence="15 16">
    <name type="scientific">Georgenia wutianyii</name>
    <dbReference type="NCBI Taxonomy" id="2585135"/>
    <lineage>
        <taxon>Bacteria</taxon>
        <taxon>Bacillati</taxon>
        <taxon>Actinomycetota</taxon>
        <taxon>Actinomycetes</taxon>
        <taxon>Micrococcales</taxon>
        <taxon>Bogoriellaceae</taxon>
        <taxon>Georgenia</taxon>
    </lineage>
</organism>
<dbReference type="SMART" id="SM00304">
    <property type="entry name" value="HAMP"/>
    <property type="match status" value="1"/>
</dbReference>
<dbReference type="Pfam" id="PF02518">
    <property type="entry name" value="HATPase_c"/>
    <property type="match status" value="1"/>
</dbReference>
<dbReference type="InterPro" id="IPR007891">
    <property type="entry name" value="CHASE3"/>
</dbReference>
<evidence type="ECO:0000256" key="1">
    <source>
        <dbReference type="ARBA" id="ARBA00000085"/>
    </source>
</evidence>
<dbReference type="CDD" id="cd06225">
    <property type="entry name" value="HAMP"/>
    <property type="match status" value="1"/>
</dbReference>
<dbReference type="PANTHER" id="PTHR43304:SF1">
    <property type="entry name" value="PAC DOMAIN-CONTAINING PROTEIN"/>
    <property type="match status" value="1"/>
</dbReference>
<dbReference type="Pfam" id="PF05227">
    <property type="entry name" value="CHASE3"/>
    <property type="match status" value="1"/>
</dbReference>
<name>A0ABX5VUB2_9MICO</name>
<keyword evidence="16" id="KW-1185">Reference proteome</keyword>
<dbReference type="Proteomes" id="UP000313948">
    <property type="component" value="Chromosome"/>
</dbReference>
<feature type="coiled-coil region" evidence="10">
    <location>
        <begin position="243"/>
        <end position="270"/>
    </location>
</feature>
<evidence type="ECO:0000259" key="14">
    <source>
        <dbReference type="PROSITE" id="PS50885"/>
    </source>
</evidence>